<accession>A0A2P2N7A2</accession>
<dbReference type="AlphaFoldDB" id="A0A2P2N7A2"/>
<evidence type="ECO:0000313" key="1">
    <source>
        <dbReference type="EMBL" id="MBX38379.1"/>
    </source>
</evidence>
<dbReference type="EMBL" id="GGEC01057895">
    <property type="protein sequence ID" value="MBX38379.1"/>
    <property type="molecule type" value="Transcribed_RNA"/>
</dbReference>
<organism evidence="1">
    <name type="scientific">Rhizophora mucronata</name>
    <name type="common">Asiatic mangrove</name>
    <dbReference type="NCBI Taxonomy" id="61149"/>
    <lineage>
        <taxon>Eukaryota</taxon>
        <taxon>Viridiplantae</taxon>
        <taxon>Streptophyta</taxon>
        <taxon>Embryophyta</taxon>
        <taxon>Tracheophyta</taxon>
        <taxon>Spermatophyta</taxon>
        <taxon>Magnoliopsida</taxon>
        <taxon>eudicotyledons</taxon>
        <taxon>Gunneridae</taxon>
        <taxon>Pentapetalae</taxon>
        <taxon>rosids</taxon>
        <taxon>fabids</taxon>
        <taxon>Malpighiales</taxon>
        <taxon>Rhizophoraceae</taxon>
        <taxon>Rhizophora</taxon>
    </lineage>
</organism>
<sequence length="46" mass="5251">MELRDYVIPSGKTFNKKEELSDSRQIRQLCRSGGKQLCQAFMVTAS</sequence>
<reference evidence="1" key="1">
    <citation type="submission" date="2018-02" db="EMBL/GenBank/DDBJ databases">
        <title>Rhizophora mucronata_Transcriptome.</title>
        <authorList>
            <person name="Meera S.P."/>
            <person name="Sreeshan A."/>
            <person name="Augustine A."/>
        </authorList>
    </citation>
    <scope>NUCLEOTIDE SEQUENCE</scope>
    <source>
        <tissue evidence="1">Leaf</tissue>
    </source>
</reference>
<protein>
    <submittedName>
        <fullName evidence="1">Uncharacterized protein</fullName>
    </submittedName>
</protein>
<name>A0A2P2N7A2_RHIMU</name>
<proteinExistence type="predicted"/>